<protein>
    <submittedName>
        <fullName evidence="8">AI-2E family transporter</fullName>
    </submittedName>
</protein>
<feature type="transmembrane region" description="Helical" evidence="7">
    <location>
        <begin position="147"/>
        <end position="169"/>
    </location>
</feature>
<evidence type="ECO:0000256" key="5">
    <source>
        <dbReference type="ARBA" id="ARBA00023136"/>
    </source>
</evidence>
<dbReference type="RefSeq" id="WP_006067815.1">
    <property type="nucleotide sequence ID" value="NZ_CP031305.1"/>
</dbReference>
<dbReference type="KEGG" id="nbg:DV706_16550"/>
<feature type="compositionally biased region" description="Basic and acidic residues" evidence="6">
    <location>
        <begin position="363"/>
        <end position="381"/>
    </location>
</feature>
<feature type="transmembrane region" description="Helical" evidence="7">
    <location>
        <begin position="231"/>
        <end position="252"/>
    </location>
</feature>
<evidence type="ECO:0000256" key="1">
    <source>
        <dbReference type="ARBA" id="ARBA00004141"/>
    </source>
</evidence>
<keyword evidence="4 7" id="KW-1133">Transmembrane helix</keyword>
<evidence type="ECO:0000256" key="7">
    <source>
        <dbReference type="SAM" id="Phobius"/>
    </source>
</evidence>
<comment type="similarity">
    <text evidence="2">Belongs to the autoinducer-2 exporter (AI-2E) (TC 2.A.86) family.</text>
</comment>
<proteinExistence type="inferred from homology"/>
<dbReference type="KEGG" id="nbg:DV706_00720"/>
<feature type="compositionally biased region" description="Acidic residues" evidence="6">
    <location>
        <begin position="351"/>
        <end position="361"/>
    </location>
</feature>
<dbReference type="EMBL" id="CP031305">
    <property type="protein sequence ID" value="QCC53130.1"/>
    <property type="molecule type" value="Genomic_DNA"/>
</dbReference>
<evidence type="ECO:0000256" key="4">
    <source>
        <dbReference type="ARBA" id="ARBA00022989"/>
    </source>
</evidence>
<sequence>MSDRADASGWLSEGRALTVLALVSVALAAVIILPYLQYVLLGVVLAYILEPAQRRLERVVRPMTAALTLVVVAILAILLPVAYVLAIALRQALELVGAVQDGRLNIDDIEAQLEETGVDVDLVEMYGIYQEPIAAGLQGLATSGIEFVSGLPGILIGITVTLFVLFALLRDGNRLVAWSHTVVPIDDEIQQELLAELDQLMWASVIGNVGVAAIQAVLLGVGLAVLGVPAVVLLTVGTFVFALLPLIGAFGIWLPVTVYLLAVGEFIPAAALVVYGSLVSASDTYLRPALIGRTSAFNSAIIVVGIFGGLIVFGAVGLFIGPVVLGGAKVTLDVVARERAQKDPVSAADSSADDAAVDTDTETGVREAPDREADTGADDGRAPSPDATEEETAEKAVSEPNGETDAETETDSDTDTPS</sequence>
<evidence type="ECO:0000313" key="10">
    <source>
        <dbReference type="Proteomes" id="UP000296822"/>
    </source>
</evidence>
<gene>
    <name evidence="8" type="ORF">DV706_00720</name>
    <name evidence="9" type="ORF">DV706_16550</name>
</gene>
<feature type="transmembrane region" description="Helical" evidence="7">
    <location>
        <begin position="259"/>
        <end position="279"/>
    </location>
</feature>
<feature type="transmembrane region" description="Helical" evidence="7">
    <location>
        <begin position="200"/>
        <end position="225"/>
    </location>
</feature>
<keyword evidence="3 7" id="KW-0812">Transmembrane</keyword>
<dbReference type="Proteomes" id="UP000296822">
    <property type="component" value="Chromosome"/>
</dbReference>
<evidence type="ECO:0000313" key="9">
    <source>
        <dbReference type="EMBL" id="QCC56178.1"/>
    </source>
</evidence>
<evidence type="ECO:0000256" key="6">
    <source>
        <dbReference type="SAM" id="MobiDB-lite"/>
    </source>
</evidence>
<dbReference type="GO" id="GO:0016020">
    <property type="term" value="C:membrane"/>
    <property type="evidence" value="ECO:0007669"/>
    <property type="project" value="UniProtKB-SubCell"/>
</dbReference>
<dbReference type="InterPro" id="IPR002549">
    <property type="entry name" value="AI-2E-like"/>
</dbReference>
<dbReference type="Pfam" id="PF01594">
    <property type="entry name" value="AI-2E_transport"/>
    <property type="match status" value="1"/>
</dbReference>
<dbReference type="PANTHER" id="PTHR21716:SF4">
    <property type="entry name" value="TRANSMEMBRANE PROTEIN 245"/>
    <property type="match status" value="1"/>
</dbReference>
<evidence type="ECO:0000313" key="8">
    <source>
        <dbReference type="EMBL" id="QCC53130.1"/>
    </source>
</evidence>
<feature type="region of interest" description="Disordered" evidence="6">
    <location>
        <begin position="343"/>
        <end position="418"/>
    </location>
</feature>
<comment type="subcellular location">
    <subcellularLocation>
        <location evidence="1">Membrane</location>
        <topology evidence="1">Multi-pass membrane protein</topology>
    </subcellularLocation>
</comment>
<keyword evidence="5 7" id="KW-0472">Membrane</keyword>
<geneLocation type="plasmid" evidence="9">
    <name>unnamed1</name>
</geneLocation>
<feature type="transmembrane region" description="Helical" evidence="7">
    <location>
        <begin position="69"/>
        <end position="89"/>
    </location>
</feature>
<reference evidence="8 10" key="1">
    <citation type="journal article" date="2019" name="Nat. Commun.">
        <title>A new type of DNA phosphorothioation-based antiviral system in archaea.</title>
        <authorList>
            <person name="Xiong L."/>
            <person name="Liu S."/>
            <person name="Chen S."/>
            <person name="Xiao Y."/>
            <person name="Zhu B."/>
            <person name="Gao Y."/>
            <person name="Zhang Y."/>
            <person name="Chen B."/>
            <person name="Luo J."/>
            <person name="Deng Z."/>
            <person name="Chen X."/>
            <person name="Wang L."/>
            <person name="Chen S."/>
        </authorList>
    </citation>
    <scope>NUCLEOTIDE SEQUENCE [LARGE SCALE GENOMIC DNA]</scope>
    <source>
        <strain evidence="8 10">JCM 10635</strain>
        <plasmid evidence="9 10">unnamed1</plasmid>
    </source>
</reference>
<dbReference type="EMBL" id="CP031306">
    <property type="protein sequence ID" value="QCC56178.1"/>
    <property type="molecule type" value="Genomic_DNA"/>
</dbReference>
<keyword evidence="9" id="KW-0614">Plasmid</keyword>
<organism evidence="8 10">
    <name type="scientific">Natronorubrum bangense</name>
    <dbReference type="NCBI Taxonomy" id="61858"/>
    <lineage>
        <taxon>Archaea</taxon>
        <taxon>Methanobacteriati</taxon>
        <taxon>Methanobacteriota</taxon>
        <taxon>Stenosarchaea group</taxon>
        <taxon>Halobacteria</taxon>
        <taxon>Halobacteriales</taxon>
        <taxon>Natrialbaceae</taxon>
        <taxon>Natronorubrum</taxon>
    </lineage>
</organism>
<dbReference type="Proteomes" id="UP000296822">
    <property type="component" value="Plasmid unnamed1"/>
</dbReference>
<name>A0A4D6HH91_9EURY</name>
<dbReference type="GeneID" id="39852884"/>
<evidence type="ECO:0000256" key="2">
    <source>
        <dbReference type="ARBA" id="ARBA00009773"/>
    </source>
</evidence>
<accession>A0A4D6HH91</accession>
<feature type="transmembrane region" description="Helical" evidence="7">
    <location>
        <begin position="299"/>
        <end position="320"/>
    </location>
</feature>
<feature type="compositionally biased region" description="Acidic residues" evidence="6">
    <location>
        <begin position="402"/>
        <end position="418"/>
    </location>
</feature>
<dbReference type="PANTHER" id="PTHR21716">
    <property type="entry name" value="TRANSMEMBRANE PROTEIN"/>
    <property type="match status" value="1"/>
</dbReference>
<evidence type="ECO:0000256" key="3">
    <source>
        <dbReference type="ARBA" id="ARBA00022692"/>
    </source>
</evidence>
<dbReference type="AlphaFoldDB" id="A0A4D6HH91"/>
<feature type="transmembrane region" description="Helical" evidence="7">
    <location>
        <begin position="20"/>
        <end position="49"/>
    </location>
</feature>